<evidence type="ECO:0000313" key="1">
    <source>
        <dbReference type="EMBL" id="PQO46370.1"/>
    </source>
</evidence>
<comment type="caution">
    <text evidence="1">The sequence shown here is derived from an EMBL/GenBank/DDBJ whole genome shotgun (WGS) entry which is preliminary data.</text>
</comment>
<gene>
    <name evidence="1" type="ORF">C5Y93_10335</name>
</gene>
<organism evidence="1 2">
    <name type="scientific">Blastopirellula marina</name>
    <dbReference type="NCBI Taxonomy" id="124"/>
    <lineage>
        <taxon>Bacteria</taxon>
        <taxon>Pseudomonadati</taxon>
        <taxon>Planctomycetota</taxon>
        <taxon>Planctomycetia</taxon>
        <taxon>Pirellulales</taxon>
        <taxon>Pirellulaceae</taxon>
        <taxon>Blastopirellula</taxon>
    </lineage>
</organism>
<evidence type="ECO:0000313" key="2">
    <source>
        <dbReference type="Proteomes" id="UP000237819"/>
    </source>
</evidence>
<reference evidence="1 2" key="1">
    <citation type="submission" date="2018-02" db="EMBL/GenBank/DDBJ databases">
        <title>Comparative genomes isolates from brazilian mangrove.</title>
        <authorList>
            <person name="Araujo J.E."/>
            <person name="Taketani R.G."/>
            <person name="Silva M.C.P."/>
            <person name="Loureco M.V."/>
            <person name="Andreote F.D."/>
        </authorList>
    </citation>
    <scope>NUCLEOTIDE SEQUENCE [LARGE SCALE GENOMIC DNA]</scope>
    <source>
        <strain evidence="1 2">Nap-Phe MGV</strain>
    </source>
</reference>
<dbReference type="Proteomes" id="UP000237819">
    <property type="component" value="Unassembled WGS sequence"/>
</dbReference>
<proteinExistence type="predicted"/>
<dbReference type="EMBL" id="PUHZ01000010">
    <property type="protein sequence ID" value="PQO46370.1"/>
    <property type="molecule type" value="Genomic_DNA"/>
</dbReference>
<sequence length="69" mass="8218">MIDKVESGIRHRKLVTQHSPAPAEWEWYLRSRKGELRPQKSLAHLKHTTFSQTRNKFLAKMWLDRTMSA</sequence>
<protein>
    <submittedName>
        <fullName evidence="1">Uncharacterized protein</fullName>
    </submittedName>
</protein>
<dbReference type="AlphaFoldDB" id="A0A2S8GPL9"/>
<accession>A0A2S8GPL9</accession>
<name>A0A2S8GPL9_9BACT</name>